<evidence type="ECO:0000256" key="3">
    <source>
        <dbReference type="ARBA" id="ARBA00012910"/>
    </source>
</evidence>
<keyword evidence="5 9" id="KW-0456">Lyase</keyword>
<dbReference type="NCBIfam" id="NF004283">
    <property type="entry name" value="PRK05692.1"/>
    <property type="match status" value="1"/>
</dbReference>
<evidence type="ECO:0000259" key="8">
    <source>
        <dbReference type="PROSITE" id="PS50991"/>
    </source>
</evidence>
<protein>
    <recommendedName>
        <fullName evidence="3">hydroxymethylglutaryl-CoA lyase</fullName>
        <ecNumber evidence="3">4.1.3.4</ecNumber>
    </recommendedName>
</protein>
<dbReference type="GO" id="GO:0046951">
    <property type="term" value="P:ketone body biosynthetic process"/>
    <property type="evidence" value="ECO:0007669"/>
    <property type="project" value="TreeGrafter"/>
</dbReference>
<evidence type="ECO:0000256" key="7">
    <source>
        <dbReference type="SAM" id="MobiDB-lite"/>
    </source>
</evidence>
<dbReference type="Gene3D" id="3.20.20.70">
    <property type="entry name" value="Aldolase class I"/>
    <property type="match status" value="1"/>
</dbReference>
<evidence type="ECO:0000256" key="5">
    <source>
        <dbReference type="ARBA" id="ARBA00023239"/>
    </source>
</evidence>
<evidence type="ECO:0000256" key="1">
    <source>
        <dbReference type="ARBA" id="ARBA00005143"/>
    </source>
</evidence>
<evidence type="ECO:0000256" key="4">
    <source>
        <dbReference type="ARBA" id="ARBA00022723"/>
    </source>
</evidence>
<keyword evidence="4" id="KW-0479">Metal-binding</keyword>
<evidence type="ECO:0000256" key="2">
    <source>
        <dbReference type="ARBA" id="ARBA00009405"/>
    </source>
</evidence>
<organism evidence="9 10">
    <name type="scientific">Phanerochaete sordida</name>
    <dbReference type="NCBI Taxonomy" id="48140"/>
    <lineage>
        <taxon>Eukaryota</taxon>
        <taxon>Fungi</taxon>
        <taxon>Dikarya</taxon>
        <taxon>Basidiomycota</taxon>
        <taxon>Agaricomycotina</taxon>
        <taxon>Agaricomycetes</taxon>
        <taxon>Polyporales</taxon>
        <taxon>Phanerochaetaceae</taxon>
        <taxon>Phanerochaete</taxon>
    </lineage>
</organism>
<feature type="compositionally biased region" description="Basic and acidic residues" evidence="7">
    <location>
        <begin position="352"/>
        <end position="361"/>
    </location>
</feature>
<sequence>MLARTLPPRLAPRLARTSSPSTSTIRHARANSTASSALTAVKIVEVGPRDGLQNEKSVIPPEVKIELINRLNRAGLTTIEAGSFVSPKWVPQMAGTADVISRMERVPGSSYPVLVPNLKGLELLLDLLAKHPPGAGTPPPTDEIAIFTAATEGFCKANTNCSIAESLERLEAVTKKALDHGLRVRGYVSVVIDCPYEGRVSQTKVRDVTKALLDMGCYEVSLGDTVGTGTPAQVRALLETLMSGASAMPAGKLAGHYHDTFGTAVANIMASLDMGLRTFDASVGGLGGCPYSPGATGNVATEDVVYALRDSKYTTGADLDAVVDVGDWISKKLNRRNASRAGTATLAKRERKQIEKERENDGGAAESIAAKL</sequence>
<dbReference type="GO" id="GO:0006552">
    <property type="term" value="P:L-leucine catabolic process"/>
    <property type="evidence" value="ECO:0007669"/>
    <property type="project" value="TreeGrafter"/>
</dbReference>
<dbReference type="GO" id="GO:0046872">
    <property type="term" value="F:metal ion binding"/>
    <property type="evidence" value="ECO:0007669"/>
    <property type="project" value="UniProtKB-KW"/>
</dbReference>
<dbReference type="InterPro" id="IPR000891">
    <property type="entry name" value="PYR_CT"/>
</dbReference>
<keyword evidence="10" id="KW-1185">Reference proteome</keyword>
<evidence type="ECO:0000313" key="9">
    <source>
        <dbReference type="EMBL" id="GJE98715.1"/>
    </source>
</evidence>
<dbReference type="InterPro" id="IPR043594">
    <property type="entry name" value="HMGL"/>
</dbReference>
<dbReference type="PANTHER" id="PTHR42738:SF7">
    <property type="entry name" value="HYDROXYMETHYLGLUTARYL-COA LYASE"/>
    <property type="match status" value="1"/>
</dbReference>
<evidence type="ECO:0000313" key="10">
    <source>
        <dbReference type="Proteomes" id="UP000703269"/>
    </source>
</evidence>
<dbReference type="FunFam" id="3.20.20.70:FF:000071">
    <property type="entry name" value="Hydroxymethylglutaryl-CoA lyase"/>
    <property type="match status" value="1"/>
</dbReference>
<proteinExistence type="inferred from homology"/>
<dbReference type="SUPFAM" id="SSF51569">
    <property type="entry name" value="Aldolase"/>
    <property type="match status" value="1"/>
</dbReference>
<comment type="pathway">
    <text evidence="1">Metabolic intermediate metabolism; (S)-3-hydroxy-3-methylglutaryl-CoA degradation; acetoacetate from (S)-3-hydroxy-3-methylglutaryl-CoA: step 1/1.</text>
</comment>
<comment type="caution">
    <text evidence="9">The sequence shown here is derived from an EMBL/GenBank/DDBJ whole genome shotgun (WGS) entry which is preliminary data.</text>
</comment>
<dbReference type="EMBL" id="BPQB01000093">
    <property type="protein sequence ID" value="GJE98715.1"/>
    <property type="molecule type" value="Genomic_DNA"/>
</dbReference>
<comment type="catalytic activity">
    <reaction evidence="6">
        <text>(3S)-3-hydroxy-3-methylglutaryl-CoA = acetoacetate + acetyl-CoA</text>
        <dbReference type="Rhea" id="RHEA:24404"/>
        <dbReference type="ChEBI" id="CHEBI:13705"/>
        <dbReference type="ChEBI" id="CHEBI:43074"/>
        <dbReference type="ChEBI" id="CHEBI:57288"/>
        <dbReference type="EC" id="4.1.3.4"/>
    </reaction>
</comment>
<dbReference type="Proteomes" id="UP000703269">
    <property type="component" value="Unassembled WGS sequence"/>
</dbReference>
<dbReference type="InterPro" id="IPR013785">
    <property type="entry name" value="Aldolase_TIM"/>
</dbReference>
<feature type="domain" description="Pyruvate carboxyltransferase" evidence="8">
    <location>
        <begin position="41"/>
        <end position="323"/>
    </location>
</feature>
<feature type="region of interest" description="Disordered" evidence="7">
    <location>
        <begin position="340"/>
        <end position="372"/>
    </location>
</feature>
<accession>A0A9P3GSK2</accession>
<name>A0A9P3GSK2_9APHY</name>
<dbReference type="Pfam" id="PF00682">
    <property type="entry name" value="HMGL-like"/>
    <property type="match status" value="1"/>
</dbReference>
<dbReference type="GO" id="GO:0004419">
    <property type="term" value="F:hydroxymethylglutaryl-CoA lyase activity"/>
    <property type="evidence" value="ECO:0007669"/>
    <property type="project" value="UniProtKB-EC"/>
</dbReference>
<comment type="similarity">
    <text evidence="2">Belongs to the HMG-CoA lyase family.</text>
</comment>
<dbReference type="AlphaFoldDB" id="A0A9P3GSK2"/>
<evidence type="ECO:0000256" key="6">
    <source>
        <dbReference type="ARBA" id="ARBA00049877"/>
    </source>
</evidence>
<dbReference type="CDD" id="cd07938">
    <property type="entry name" value="DRE_TIM_HMGL"/>
    <property type="match status" value="1"/>
</dbReference>
<reference evidence="9 10" key="1">
    <citation type="submission" date="2021-08" db="EMBL/GenBank/DDBJ databases">
        <title>Draft Genome Sequence of Phanerochaete sordida strain YK-624.</title>
        <authorList>
            <person name="Mori T."/>
            <person name="Dohra H."/>
            <person name="Suzuki T."/>
            <person name="Kawagishi H."/>
            <person name="Hirai H."/>
        </authorList>
    </citation>
    <scope>NUCLEOTIDE SEQUENCE [LARGE SCALE GENOMIC DNA]</scope>
    <source>
        <strain evidence="9 10">YK-624</strain>
    </source>
</reference>
<dbReference type="PANTHER" id="PTHR42738">
    <property type="entry name" value="HYDROXYMETHYLGLUTARYL-COA LYASE"/>
    <property type="match status" value="1"/>
</dbReference>
<dbReference type="PROSITE" id="PS50991">
    <property type="entry name" value="PYR_CT"/>
    <property type="match status" value="1"/>
</dbReference>
<dbReference type="OrthoDB" id="1905920at2759"/>
<gene>
    <name evidence="9" type="ORF">PsYK624_149500</name>
</gene>
<dbReference type="EC" id="4.1.3.4" evidence="3"/>